<accession>A0ABU7I8S0</accession>
<gene>
    <name evidence="1" type="ORF">VRU48_12175</name>
</gene>
<evidence type="ECO:0000313" key="1">
    <source>
        <dbReference type="EMBL" id="MEE1945868.1"/>
    </source>
</evidence>
<name>A0ABU7I8S0_9SPHI</name>
<evidence type="ECO:0000313" key="2">
    <source>
        <dbReference type="Proteomes" id="UP001336835"/>
    </source>
</evidence>
<organism evidence="1 2">
    <name type="scientific">Pedobacter albus</name>
    <dbReference type="NCBI Taxonomy" id="3113905"/>
    <lineage>
        <taxon>Bacteria</taxon>
        <taxon>Pseudomonadati</taxon>
        <taxon>Bacteroidota</taxon>
        <taxon>Sphingobacteriia</taxon>
        <taxon>Sphingobacteriales</taxon>
        <taxon>Sphingobacteriaceae</taxon>
        <taxon>Pedobacter</taxon>
    </lineage>
</organism>
<dbReference type="NCBIfam" id="NF047798">
    <property type="entry name" value="leader_Chryseo"/>
    <property type="match status" value="1"/>
</dbReference>
<proteinExistence type="predicted"/>
<dbReference type="Proteomes" id="UP001336835">
    <property type="component" value="Unassembled WGS sequence"/>
</dbReference>
<keyword evidence="2" id="KW-1185">Reference proteome</keyword>
<reference evidence="1 2" key="1">
    <citation type="submission" date="2024-01" db="EMBL/GenBank/DDBJ databases">
        <title>Pedobacter sp. nov., isolated from fresh soil.</title>
        <authorList>
            <person name="Le N.T.T."/>
        </authorList>
    </citation>
    <scope>NUCLEOTIDE SEQUENCE [LARGE SCALE GENOMIC DNA]</scope>
    <source>
        <strain evidence="1 2">KR3-3</strain>
    </source>
</reference>
<comment type="caution">
    <text evidence="1">The sequence shown here is derived from an EMBL/GenBank/DDBJ whole genome shotgun (WGS) entry which is preliminary data.</text>
</comment>
<dbReference type="RefSeq" id="WP_330108187.1">
    <property type="nucleotide sequence ID" value="NZ_JAZDQT010000002.1"/>
</dbReference>
<evidence type="ECO:0008006" key="3">
    <source>
        <dbReference type="Google" id="ProtNLM"/>
    </source>
</evidence>
<sequence>MENYQKLSREQLKNVTGGVLPPEYHYYCYCWSQDTGKIEGTGAYYKDDPSVTEAGRCSPGWLACETFNPIDPS</sequence>
<protein>
    <recommendedName>
        <fullName evidence="3">Bacteriocin-type signal sequence-containing protein</fullName>
    </recommendedName>
</protein>
<dbReference type="EMBL" id="JAZDQT010000002">
    <property type="protein sequence ID" value="MEE1945868.1"/>
    <property type="molecule type" value="Genomic_DNA"/>
</dbReference>
<dbReference type="InterPro" id="IPR058074">
    <property type="entry name" value="Bacteriocin-like"/>
</dbReference>